<dbReference type="RefSeq" id="WP_067699571.1">
    <property type="nucleotide sequence ID" value="NZ_LLZH01000294.1"/>
</dbReference>
<dbReference type="AlphaFoldDB" id="A0A101JJ53"/>
<sequence length="124" mass="13385">MTDIEHPQATVTVLGEGAALPDGSAGILVDVRETSRKEFAAQIGVDGEPAIYGFGRALIPVAPGRHVVEAQKLGGQEGSFALTVRAGEVARLVYERLIFRTEDTPPARRRLRCCGSLRAWRSGW</sequence>
<dbReference type="OrthoDB" id="5175320at2"/>
<evidence type="ECO:0000313" key="2">
    <source>
        <dbReference type="Proteomes" id="UP000053244"/>
    </source>
</evidence>
<proteinExistence type="predicted"/>
<keyword evidence="2" id="KW-1185">Reference proteome</keyword>
<protein>
    <submittedName>
        <fullName evidence="1">Uncharacterized protein</fullName>
    </submittedName>
</protein>
<evidence type="ECO:0000313" key="1">
    <source>
        <dbReference type="EMBL" id="KUL27779.1"/>
    </source>
</evidence>
<accession>A0A101JJ53</accession>
<gene>
    <name evidence="1" type="ORF">ADL15_33610</name>
</gene>
<name>A0A101JJ53_9ACTN</name>
<reference evidence="1 2" key="1">
    <citation type="submission" date="2015-10" db="EMBL/GenBank/DDBJ databases">
        <authorList>
            <person name="Gilbert D.G."/>
        </authorList>
    </citation>
    <scope>NUCLEOTIDE SEQUENCE [LARGE SCALE GENOMIC DNA]</scope>
    <source>
        <strain evidence="1 2">NRRL B-16712</strain>
    </source>
</reference>
<dbReference type="Proteomes" id="UP000053244">
    <property type="component" value="Unassembled WGS sequence"/>
</dbReference>
<comment type="caution">
    <text evidence="1">The sequence shown here is derived from an EMBL/GenBank/DDBJ whole genome shotgun (WGS) entry which is preliminary data.</text>
</comment>
<dbReference type="EMBL" id="LLZH01000294">
    <property type="protein sequence ID" value="KUL27779.1"/>
    <property type="molecule type" value="Genomic_DNA"/>
</dbReference>
<organism evidence="1 2">
    <name type="scientific">Actinoplanes awajinensis subsp. mycoplanecinus</name>
    <dbReference type="NCBI Taxonomy" id="135947"/>
    <lineage>
        <taxon>Bacteria</taxon>
        <taxon>Bacillati</taxon>
        <taxon>Actinomycetota</taxon>
        <taxon>Actinomycetes</taxon>
        <taxon>Micromonosporales</taxon>
        <taxon>Micromonosporaceae</taxon>
        <taxon>Actinoplanes</taxon>
    </lineage>
</organism>